<dbReference type="AlphaFoldDB" id="A0A8J3C1R1"/>
<dbReference type="FunFam" id="3.30.1330.40:FF:000001">
    <property type="entry name" value="L-PSP family endoribonuclease"/>
    <property type="match status" value="1"/>
</dbReference>
<dbReference type="Proteomes" id="UP000656042">
    <property type="component" value="Unassembled WGS sequence"/>
</dbReference>
<evidence type="ECO:0000313" key="3">
    <source>
        <dbReference type="Proteomes" id="UP000656042"/>
    </source>
</evidence>
<name>A0A8J3C1R1_9ACTN</name>
<dbReference type="GO" id="GO:0019239">
    <property type="term" value="F:deaminase activity"/>
    <property type="evidence" value="ECO:0007669"/>
    <property type="project" value="TreeGrafter"/>
</dbReference>
<gene>
    <name evidence="2" type="ORF">GCM10012284_45440</name>
</gene>
<dbReference type="Pfam" id="PF01042">
    <property type="entry name" value="Ribonuc_L-PSP"/>
    <property type="match status" value="1"/>
</dbReference>
<dbReference type="Gene3D" id="3.30.1330.40">
    <property type="entry name" value="RutC-like"/>
    <property type="match status" value="1"/>
</dbReference>
<reference evidence="2" key="1">
    <citation type="journal article" date="2014" name="Int. J. Syst. Evol. Microbiol.">
        <title>Complete genome sequence of Corynebacterium casei LMG S-19264T (=DSM 44701T), isolated from a smear-ripened cheese.</title>
        <authorList>
            <consortium name="US DOE Joint Genome Institute (JGI-PGF)"/>
            <person name="Walter F."/>
            <person name="Albersmeier A."/>
            <person name="Kalinowski J."/>
            <person name="Ruckert C."/>
        </authorList>
    </citation>
    <scope>NUCLEOTIDE SEQUENCE</scope>
    <source>
        <strain evidence="2">CGMCC 4.7299</strain>
    </source>
</reference>
<dbReference type="SUPFAM" id="SSF55298">
    <property type="entry name" value="YjgF-like"/>
    <property type="match status" value="1"/>
</dbReference>
<dbReference type="InterPro" id="IPR035959">
    <property type="entry name" value="RutC-like_sf"/>
</dbReference>
<dbReference type="NCBIfam" id="TIGR00004">
    <property type="entry name" value="Rid family detoxifying hydrolase"/>
    <property type="match status" value="1"/>
</dbReference>
<protein>
    <submittedName>
        <fullName evidence="2">Reactive intermediate/imine deaminase</fullName>
    </submittedName>
</protein>
<sequence length="125" mass="12966">MVRIAITAEGLPAPVGPFSMAVHGGDLLFLSGQVAQDPATGRLIEGDAGRQTEQILRNLAAVLEAAGKSLADVVRVGVYLTDMTDFAAMNEEYGKHFTAPYPARTAIGVAALPLGASVEMDLVVA</sequence>
<keyword evidence="3" id="KW-1185">Reference proteome</keyword>
<comment type="similarity">
    <text evidence="1">Belongs to the RutC family.</text>
</comment>
<comment type="caution">
    <text evidence="2">The sequence shown here is derived from an EMBL/GenBank/DDBJ whole genome shotgun (WGS) entry which is preliminary data.</text>
</comment>
<dbReference type="InterPro" id="IPR006175">
    <property type="entry name" value="YjgF/YER057c/UK114"/>
</dbReference>
<dbReference type="CDD" id="cd00448">
    <property type="entry name" value="YjgF_YER057c_UK114_family"/>
    <property type="match status" value="1"/>
</dbReference>
<dbReference type="PANTHER" id="PTHR11803:SF39">
    <property type="entry name" value="2-IMINOBUTANOATE_2-IMINOPROPANOATE DEAMINASE"/>
    <property type="match status" value="1"/>
</dbReference>
<accession>A0A8J3C1R1</accession>
<dbReference type="InterPro" id="IPR006056">
    <property type="entry name" value="RidA"/>
</dbReference>
<proteinExistence type="inferred from homology"/>
<reference evidence="2" key="2">
    <citation type="submission" date="2020-09" db="EMBL/GenBank/DDBJ databases">
        <authorList>
            <person name="Sun Q."/>
            <person name="Zhou Y."/>
        </authorList>
    </citation>
    <scope>NUCLEOTIDE SEQUENCE</scope>
    <source>
        <strain evidence="2">CGMCC 4.7299</strain>
    </source>
</reference>
<dbReference type="GO" id="GO:0005829">
    <property type="term" value="C:cytosol"/>
    <property type="evidence" value="ECO:0007669"/>
    <property type="project" value="TreeGrafter"/>
</dbReference>
<evidence type="ECO:0000313" key="2">
    <source>
        <dbReference type="EMBL" id="GGL06102.1"/>
    </source>
</evidence>
<evidence type="ECO:0000256" key="1">
    <source>
        <dbReference type="ARBA" id="ARBA00010552"/>
    </source>
</evidence>
<organism evidence="2 3">
    <name type="scientific">Mangrovihabitans endophyticus</name>
    <dbReference type="NCBI Taxonomy" id="1751298"/>
    <lineage>
        <taxon>Bacteria</taxon>
        <taxon>Bacillati</taxon>
        <taxon>Actinomycetota</taxon>
        <taxon>Actinomycetes</taxon>
        <taxon>Micromonosporales</taxon>
        <taxon>Micromonosporaceae</taxon>
        <taxon>Mangrovihabitans</taxon>
    </lineage>
</organism>
<dbReference type="PANTHER" id="PTHR11803">
    <property type="entry name" value="2-IMINOBUTANOATE/2-IMINOPROPANOATE DEAMINASE RIDA"/>
    <property type="match status" value="1"/>
</dbReference>
<dbReference type="EMBL" id="BMMX01000025">
    <property type="protein sequence ID" value="GGL06102.1"/>
    <property type="molecule type" value="Genomic_DNA"/>
</dbReference>
<dbReference type="RefSeq" id="WP_189081311.1">
    <property type="nucleotide sequence ID" value="NZ_BMMX01000025.1"/>
</dbReference>